<protein>
    <submittedName>
        <fullName evidence="1">Formylmethanofuran dehydrogenase subunit C</fullName>
    </submittedName>
</protein>
<name>A0A558D8R3_9GAMM</name>
<evidence type="ECO:0000313" key="1">
    <source>
        <dbReference type="EMBL" id="TVT57381.1"/>
    </source>
</evidence>
<accession>A0A558D8R3</accession>
<sequence>MSLILRQTTEQQGRIDLRGITPDRLADLELAVIAQQPITVDNQQDPLSSHFTIEGTPSDELTIIPLNNRVDGIGAGMIHGTLQVTGDTGHYIGSAMQGGKLLVKGSCGDFTGSALQGGELIVQGDVGDAAGAPLAGGLRGQNGGVIYIQGNAGDRTGECQRRGLIIIEGDTGALTGYRMIAGTIYVGGCSGEQTGLNMRRGTILLRQRPTQLPITLNYSGALPLTIITLLMHPLRQYLAKQTPPYSTSKRMDRYVGDLACKGQGEIIILC</sequence>
<dbReference type="SUPFAM" id="SSF69336">
    <property type="entry name" value="Alpha subunit of glutamate synthase, C-terminal domain"/>
    <property type="match status" value="1"/>
</dbReference>
<dbReference type="AlphaFoldDB" id="A0A558D8R3"/>
<dbReference type="EMBL" id="VMRY01000015">
    <property type="protein sequence ID" value="TVT57381.1"/>
    <property type="molecule type" value="Genomic_DNA"/>
</dbReference>
<dbReference type="GO" id="GO:0046914">
    <property type="term" value="F:transition metal ion binding"/>
    <property type="evidence" value="ECO:0007669"/>
    <property type="project" value="InterPro"/>
</dbReference>
<gene>
    <name evidence="1" type="ORF">FHK82_06240</name>
</gene>
<dbReference type="GO" id="GO:0015948">
    <property type="term" value="P:methanogenesis"/>
    <property type="evidence" value="ECO:0007669"/>
    <property type="project" value="InterPro"/>
</dbReference>
<dbReference type="PANTHER" id="PTHR39673">
    <property type="entry name" value="TUNGSTEN FORMYLMETHANOFURAN DEHYDROGENASE, SUBUNIT C (FWDC)"/>
    <property type="match status" value="1"/>
</dbReference>
<dbReference type="NCBIfam" id="TIGR03122">
    <property type="entry name" value="one_C_dehyd_C"/>
    <property type="match status" value="1"/>
</dbReference>
<dbReference type="Gene3D" id="2.160.20.60">
    <property type="entry name" value="Glutamate synthase, alpha subunit, C-terminal domain"/>
    <property type="match status" value="1"/>
</dbReference>
<dbReference type="GO" id="GO:0018493">
    <property type="term" value="F:formylmethanofuran dehydrogenase activity"/>
    <property type="evidence" value="ECO:0007669"/>
    <property type="project" value="InterPro"/>
</dbReference>
<organism evidence="1 2">
    <name type="scientific">Sedimenticola thiotaurini</name>
    <dbReference type="NCBI Taxonomy" id="1543721"/>
    <lineage>
        <taxon>Bacteria</taxon>
        <taxon>Pseudomonadati</taxon>
        <taxon>Pseudomonadota</taxon>
        <taxon>Gammaproteobacteria</taxon>
        <taxon>Chromatiales</taxon>
        <taxon>Sedimenticolaceae</taxon>
        <taxon>Sedimenticola</taxon>
    </lineage>
</organism>
<proteinExistence type="predicted"/>
<comment type="caution">
    <text evidence="1">The sequence shown here is derived from an EMBL/GenBank/DDBJ whole genome shotgun (WGS) entry which is preliminary data.</text>
</comment>
<dbReference type="PANTHER" id="PTHR39673:SF5">
    <property type="entry name" value="TUNGSTEN-CONTAINING FORMYLMETHANOFURAN DEHYDROGENASE 2 SUBUNIT C"/>
    <property type="match status" value="1"/>
</dbReference>
<dbReference type="Proteomes" id="UP000317355">
    <property type="component" value="Unassembled WGS sequence"/>
</dbReference>
<evidence type="ECO:0000313" key="2">
    <source>
        <dbReference type="Proteomes" id="UP000317355"/>
    </source>
</evidence>
<dbReference type="InterPro" id="IPR017550">
    <property type="entry name" value="Formylmethanofuran_DH_suC"/>
</dbReference>
<dbReference type="InterPro" id="IPR036485">
    <property type="entry name" value="Glu_synth_asu_C_sf"/>
</dbReference>
<reference evidence="1 2" key="1">
    <citation type="submission" date="2019-07" db="EMBL/GenBank/DDBJ databases">
        <title>The pathways for chlorine oxyanion respiration interact through the shared metabolite chlorate.</title>
        <authorList>
            <person name="Barnum T.P."/>
            <person name="Cheng Y."/>
            <person name="Hill K.A."/>
            <person name="Lucas L.N."/>
            <person name="Carlson H.K."/>
            <person name="Coates J.D."/>
        </authorList>
    </citation>
    <scope>NUCLEOTIDE SEQUENCE [LARGE SCALE GENOMIC DNA]</scope>
    <source>
        <strain evidence="1">BK-3</strain>
    </source>
</reference>